<dbReference type="Gene3D" id="1.20.58.340">
    <property type="entry name" value="Magnesium transport protein CorA, transmembrane region"/>
    <property type="match status" value="1"/>
</dbReference>
<evidence type="ECO:0000313" key="7">
    <source>
        <dbReference type="Proteomes" id="UP000800200"/>
    </source>
</evidence>
<evidence type="ECO:0000256" key="3">
    <source>
        <dbReference type="ARBA" id="ARBA00022989"/>
    </source>
</evidence>
<gene>
    <name evidence="6" type="ORF">K469DRAFT_694751</name>
</gene>
<keyword evidence="7" id="KW-1185">Reference proteome</keyword>
<evidence type="ECO:0000256" key="2">
    <source>
        <dbReference type="ARBA" id="ARBA00022692"/>
    </source>
</evidence>
<protein>
    <recommendedName>
        <fullName evidence="8">Cora-domain-containing protein</fullName>
    </recommendedName>
</protein>
<dbReference type="SUPFAM" id="SSF144083">
    <property type="entry name" value="Magnesium transport protein CorA, transmembrane region"/>
    <property type="match status" value="1"/>
</dbReference>
<dbReference type="InterPro" id="IPR002523">
    <property type="entry name" value="MgTranspt_CorA/ZnTranspt_ZntB"/>
</dbReference>
<keyword evidence="2 5" id="KW-0812">Transmembrane</keyword>
<accession>A0A6A6ERI1</accession>
<evidence type="ECO:0000313" key="6">
    <source>
        <dbReference type="EMBL" id="KAF2192680.1"/>
    </source>
</evidence>
<dbReference type="GO" id="GO:0046873">
    <property type="term" value="F:metal ion transmembrane transporter activity"/>
    <property type="evidence" value="ECO:0007669"/>
    <property type="project" value="InterPro"/>
</dbReference>
<dbReference type="GO" id="GO:0016020">
    <property type="term" value="C:membrane"/>
    <property type="evidence" value="ECO:0007669"/>
    <property type="project" value="UniProtKB-SubCell"/>
</dbReference>
<keyword evidence="4 5" id="KW-0472">Membrane</keyword>
<evidence type="ECO:0000256" key="4">
    <source>
        <dbReference type="ARBA" id="ARBA00023136"/>
    </source>
</evidence>
<dbReference type="OrthoDB" id="3231000at2759"/>
<comment type="subcellular location">
    <subcellularLocation>
        <location evidence="1">Membrane</location>
        <topology evidence="1">Multi-pass membrane protein</topology>
    </subcellularLocation>
</comment>
<proteinExistence type="predicted"/>
<organism evidence="6 7">
    <name type="scientific">Zopfia rhizophila CBS 207.26</name>
    <dbReference type="NCBI Taxonomy" id="1314779"/>
    <lineage>
        <taxon>Eukaryota</taxon>
        <taxon>Fungi</taxon>
        <taxon>Dikarya</taxon>
        <taxon>Ascomycota</taxon>
        <taxon>Pezizomycotina</taxon>
        <taxon>Dothideomycetes</taxon>
        <taxon>Dothideomycetes incertae sedis</taxon>
        <taxon>Zopfiaceae</taxon>
        <taxon>Zopfia</taxon>
    </lineage>
</organism>
<evidence type="ECO:0000256" key="5">
    <source>
        <dbReference type="SAM" id="Phobius"/>
    </source>
</evidence>
<reference evidence="6" key="1">
    <citation type="journal article" date="2020" name="Stud. Mycol.">
        <title>101 Dothideomycetes genomes: a test case for predicting lifestyles and emergence of pathogens.</title>
        <authorList>
            <person name="Haridas S."/>
            <person name="Albert R."/>
            <person name="Binder M."/>
            <person name="Bloem J."/>
            <person name="Labutti K."/>
            <person name="Salamov A."/>
            <person name="Andreopoulos B."/>
            <person name="Baker S."/>
            <person name="Barry K."/>
            <person name="Bills G."/>
            <person name="Bluhm B."/>
            <person name="Cannon C."/>
            <person name="Castanera R."/>
            <person name="Culley D."/>
            <person name="Daum C."/>
            <person name="Ezra D."/>
            <person name="Gonzalez J."/>
            <person name="Henrissat B."/>
            <person name="Kuo A."/>
            <person name="Liang C."/>
            <person name="Lipzen A."/>
            <person name="Lutzoni F."/>
            <person name="Magnuson J."/>
            <person name="Mondo S."/>
            <person name="Nolan M."/>
            <person name="Ohm R."/>
            <person name="Pangilinan J."/>
            <person name="Park H.-J."/>
            <person name="Ramirez L."/>
            <person name="Alfaro M."/>
            <person name="Sun H."/>
            <person name="Tritt A."/>
            <person name="Yoshinaga Y."/>
            <person name="Zwiers L.-H."/>
            <person name="Turgeon B."/>
            <person name="Goodwin S."/>
            <person name="Spatafora J."/>
            <person name="Crous P."/>
            <person name="Grigoriev I."/>
        </authorList>
    </citation>
    <scope>NUCLEOTIDE SEQUENCE</scope>
    <source>
        <strain evidence="6">CBS 207.26</strain>
    </source>
</reference>
<dbReference type="Pfam" id="PF01544">
    <property type="entry name" value="CorA"/>
    <property type="match status" value="1"/>
</dbReference>
<feature type="transmembrane region" description="Helical" evidence="5">
    <location>
        <begin position="309"/>
        <end position="330"/>
    </location>
</feature>
<dbReference type="InterPro" id="IPR045863">
    <property type="entry name" value="CorA_TM1_TM2"/>
</dbReference>
<keyword evidence="3 5" id="KW-1133">Transmembrane helix</keyword>
<dbReference type="Proteomes" id="UP000800200">
    <property type="component" value="Unassembled WGS sequence"/>
</dbReference>
<evidence type="ECO:0008006" key="8">
    <source>
        <dbReference type="Google" id="ProtNLM"/>
    </source>
</evidence>
<feature type="transmembrane region" description="Helical" evidence="5">
    <location>
        <begin position="342"/>
        <end position="363"/>
    </location>
</feature>
<evidence type="ECO:0000256" key="1">
    <source>
        <dbReference type="ARBA" id="ARBA00004141"/>
    </source>
</evidence>
<name>A0A6A6ERI1_9PEZI</name>
<dbReference type="AlphaFoldDB" id="A0A6A6ERI1"/>
<sequence length="367" mass="41786">MAIHGKNFPSWNAAQKKEKDLETQLKDADQQLYIVENISPTALKPFGGHFKVDPQFFLDYVSMVIPSASTPARYKRSEDDTRTTEPLPWFRNSNIENHIPQLRSVESRMSHVHIQFVGPREFHPLDSSSFPVTLDDRPEPDLSQINVGRVAGGHNPIQLEKANLWPVAMTRHSAAAWFNGSGSNDWSKGSLSRQDSKYRAFSYRPLYERSTPDLNSLESILKKLFFVRRRTRKYEALVYDQVQLKVLANWQDSSSASRDPICVAIEEVLKQVQDIIHHNNDRITQTVDLITSVILVIEGKKSNTQNQRLTFLTILAAVALPLNTFVTIFGMQIDYGSDKPKLWIFFMLSSLVMATVLVAYLVVHLCP</sequence>
<dbReference type="EMBL" id="ML994615">
    <property type="protein sequence ID" value="KAF2192680.1"/>
    <property type="molecule type" value="Genomic_DNA"/>
</dbReference>